<dbReference type="InterPro" id="IPR031944">
    <property type="entry name" value="RsgA_N"/>
</dbReference>
<dbReference type="Proteomes" id="UP000613208">
    <property type="component" value="Unassembled WGS sequence"/>
</dbReference>
<feature type="binding site" evidence="10">
    <location>
        <position position="251"/>
    </location>
    <ligand>
        <name>Zn(2+)</name>
        <dbReference type="ChEBI" id="CHEBI:29105"/>
    </ligand>
</feature>
<dbReference type="SUPFAM" id="SSF52540">
    <property type="entry name" value="P-loop containing nucleoside triphosphate hydrolases"/>
    <property type="match status" value="1"/>
</dbReference>
<feature type="binding site" evidence="10">
    <location>
        <begin position="164"/>
        <end position="172"/>
    </location>
    <ligand>
        <name>GTP</name>
        <dbReference type="ChEBI" id="CHEBI:37565"/>
    </ligand>
</feature>
<evidence type="ECO:0000313" key="14">
    <source>
        <dbReference type="Proteomes" id="UP000613208"/>
    </source>
</evidence>
<feature type="binding site" evidence="10">
    <location>
        <position position="259"/>
    </location>
    <ligand>
        <name>Zn(2+)</name>
        <dbReference type="ChEBI" id="CHEBI:29105"/>
    </ligand>
</feature>
<evidence type="ECO:0000256" key="1">
    <source>
        <dbReference type="ARBA" id="ARBA00022490"/>
    </source>
</evidence>
<comment type="subcellular location">
    <subcellularLocation>
        <location evidence="10">Cytoplasm</location>
    </subcellularLocation>
</comment>
<feature type="binding site" evidence="10">
    <location>
        <position position="246"/>
    </location>
    <ligand>
        <name>Zn(2+)</name>
        <dbReference type="ChEBI" id="CHEBI:29105"/>
    </ligand>
</feature>
<dbReference type="EMBL" id="BLYI01000047">
    <property type="protein sequence ID" value="GFO85907.1"/>
    <property type="molecule type" value="Genomic_DNA"/>
</dbReference>
<dbReference type="Gene3D" id="1.10.40.50">
    <property type="entry name" value="Probable gtpase engc, domain 3"/>
    <property type="match status" value="1"/>
</dbReference>
<keyword evidence="9 10" id="KW-0342">GTP-binding</keyword>
<comment type="subunit">
    <text evidence="10">Monomer. Associates with 30S ribosomal subunit, binds 16S rRNA.</text>
</comment>
<evidence type="ECO:0000256" key="2">
    <source>
        <dbReference type="ARBA" id="ARBA00022517"/>
    </source>
</evidence>
<evidence type="ECO:0000256" key="6">
    <source>
        <dbReference type="ARBA" id="ARBA00022801"/>
    </source>
</evidence>
<comment type="cofactor">
    <cofactor evidence="10">
        <name>Zn(2+)</name>
        <dbReference type="ChEBI" id="CHEBI:29105"/>
    </cofactor>
    <text evidence="10">Binds 1 zinc ion per subunit.</text>
</comment>
<dbReference type="InterPro" id="IPR030378">
    <property type="entry name" value="G_CP_dom"/>
</dbReference>
<dbReference type="InterPro" id="IPR010914">
    <property type="entry name" value="RsgA_GTPase_dom"/>
</dbReference>
<dbReference type="RefSeq" id="WP_201311594.1">
    <property type="nucleotide sequence ID" value="NZ_BLYI01000047.1"/>
</dbReference>
<dbReference type="GO" id="GO:0019843">
    <property type="term" value="F:rRNA binding"/>
    <property type="evidence" value="ECO:0007669"/>
    <property type="project" value="UniProtKB-KW"/>
</dbReference>
<dbReference type="SUPFAM" id="SSF50249">
    <property type="entry name" value="Nucleic acid-binding proteins"/>
    <property type="match status" value="1"/>
</dbReference>
<evidence type="ECO:0000259" key="12">
    <source>
        <dbReference type="PROSITE" id="PS51721"/>
    </source>
</evidence>
<keyword evidence="1 10" id="KW-0963">Cytoplasm</keyword>
<comment type="similarity">
    <text evidence="10">Belongs to the TRAFAC class YlqF/YawG GTPase family. RsgA subfamily.</text>
</comment>
<feature type="domain" description="CP-type G" evidence="12">
    <location>
        <begin position="64"/>
        <end position="222"/>
    </location>
</feature>
<keyword evidence="6 10" id="KW-0378">Hydrolase</keyword>
<dbReference type="Gene3D" id="2.40.50.140">
    <property type="entry name" value="Nucleic acid-binding proteins"/>
    <property type="match status" value="1"/>
</dbReference>
<dbReference type="InterPro" id="IPR012340">
    <property type="entry name" value="NA-bd_OB-fold"/>
</dbReference>
<keyword evidence="2 10" id="KW-0690">Ribosome biogenesis</keyword>
<evidence type="ECO:0000256" key="7">
    <source>
        <dbReference type="ARBA" id="ARBA00022833"/>
    </source>
</evidence>
<dbReference type="Pfam" id="PF16745">
    <property type="entry name" value="RsgA_N"/>
    <property type="match status" value="1"/>
</dbReference>
<evidence type="ECO:0000259" key="11">
    <source>
        <dbReference type="PROSITE" id="PS50936"/>
    </source>
</evidence>
<proteinExistence type="inferred from homology"/>
<dbReference type="GO" id="GO:0005525">
    <property type="term" value="F:GTP binding"/>
    <property type="evidence" value="ECO:0007669"/>
    <property type="project" value="UniProtKB-UniRule"/>
</dbReference>
<dbReference type="EC" id="3.6.1.-" evidence="10"/>
<dbReference type="AlphaFoldDB" id="A0A916Q813"/>
<dbReference type="NCBIfam" id="TIGR00157">
    <property type="entry name" value="ribosome small subunit-dependent GTPase A"/>
    <property type="match status" value="1"/>
</dbReference>
<keyword evidence="7 10" id="KW-0862">Zinc</keyword>
<accession>A0A916Q813</accession>
<dbReference type="InterPro" id="IPR004881">
    <property type="entry name" value="Ribosome_biogen_GTPase_RsgA"/>
</dbReference>
<keyword evidence="14" id="KW-1185">Reference proteome</keyword>
<dbReference type="GO" id="GO:0042274">
    <property type="term" value="P:ribosomal small subunit biogenesis"/>
    <property type="evidence" value="ECO:0007669"/>
    <property type="project" value="UniProtKB-UniRule"/>
</dbReference>
<keyword evidence="3 10" id="KW-0479">Metal-binding</keyword>
<keyword evidence="8 10" id="KW-0694">RNA-binding</keyword>
<sequence length="291" mass="33131">MQGKIIKGIAGFYDVAAGNTIYRCRAKGIFRNQKVKPLVGDWVEIEILDEKDREGNLTGILPRTNELIRPAVANVDQAIVVFAAKNPKPNYNLLDRFLMTMEKQGIPVIVCFNKKDLVKEKELAQLESIYEQCGHQVIFISAREGNGIDEIRDLIRGKTTVLAGPSGVGKSSLMNQLNPDANMEVGAVSRKIQRGRHTTRHSELIMIEEGTFVLDTPGFSSLFIDRFEEDEVKDYFQEFAPYAEQCRFQGCSHTHEPDCGVKKALEEGRISRIRYENYVNIYQELKEKRKW</sequence>
<keyword evidence="4 10" id="KW-0699">rRNA-binding</keyword>
<evidence type="ECO:0000256" key="5">
    <source>
        <dbReference type="ARBA" id="ARBA00022741"/>
    </source>
</evidence>
<dbReference type="PROSITE" id="PS51721">
    <property type="entry name" value="G_CP"/>
    <property type="match status" value="1"/>
</dbReference>
<dbReference type="Pfam" id="PF03193">
    <property type="entry name" value="RsgA_GTPase"/>
    <property type="match status" value="1"/>
</dbReference>
<name>A0A916Q813_9FIRM</name>
<evidence type="ECO:0000256" key="4">
    <source>
        <dbReference type="ARBA" id="ARBA00022730"/>
    </source>
</evidence>
<dbReference type="InterPro" id="IPR027417">
    <property type="entry name" value="P-loop_NTPase"/>
</dbReference>
<gene>
    <name evidence="10 13" type="primary">rsgA</name>
    <name evidence="13" type="ORF">ANBU17_22540</name>
</gene>
<evidence type="ECO:0000256" key="10">
    <source>
        <dbReference type="HAMAP-Rule" id="MF_01820"/>
    </source>
</evidence>
<dbReference type="Gene3D" id="3.40.50.300">
    <property type="entry name" value="P-loop containing nucleotide triphosphate hydrolases"/>
    <property type="match status" value="1"/>
</dbReference>
<dbReference type="GO" id="GO:0005737">
    <property type="term" value="C:cytoplasm"/>
    <property type="evidence" value="ECO:0007669"/>
    <property type="project" value="UniProtKB-SubCell"/>
</dbReference>
<dbReference type="GO" id="GO:0046872">
    <property type="term" value="F:metal ion binding"/>
    <property type="evidence" value="ECO:0007669"/>
    <property type="project" value="UniProtKB-KW"/>
</dbReference>
<evidence type="ECO:0000256" key="9">
    <source>
        <dbReference type="ARBA" id="ARBA00023134"/>
    </source>
</evidence>
<feature type="domain" description="EngC GTPase" evidence="11">
    <location>
        <begin position="73"/>
        <end position="220"/>
    </location>
</feature>
<evidence type="ECO:0000256" key="3">
    <source>
        <dbReference type="ARBA" id="ARBA00022723"/>
    </source>
</evidence>
<dbReference type="HAMAP" id="MF_01820">
    <property type="entry name" value="GTPase_RsgA"/>
    <property type="match status" value="1"/>
</dbReference>
<dbReference type="CDD" id="cd04466">
    <property type="entry name" value="S1_YloQ_GTPase"/>
    <property type="match status" value="1"/>
</dbReference>
<dbReference type="GO" id="GO:0003924">
    <property type="term" value="F:GTPase activity"/>
    <property type="evidence" value="ECO:0007669"/>
    <property type="project" value="UniProtKB-UniRule"/>
</dbReference>
<feature type="binding site" evidence="10">
    <location>
        <position position="253"/>
    </location>
    <ligand>
        <name>Zn(2+)</name>
        <dbReference type="ChEBI" id="CHEBI:29105"/>
    </ligand>
</feature>
<evidence type="ECO:0000313" key="13">
    <source>
        <dbReference type="EMBL" id="GFO85907.1"/>
    </source>
</evidence>
<dbReference type="CDD" id="cd01854">
    <property type="entry name" value="YjeQ_EngC"/>
    <property type="match status" value="1"/>
</dbReference>
<dbReference type="PANTHER" id="PTHR32120:SF11">
    <property type="entry name" value="SMALL RIBOSOMAL SUBUNIT BIOGENESIS GTPASE RSGA 1, MITOCHONDRIAL-RELATED"/>
    <property type="match status" value="1"/>
</dbReference>
<comment type="function">
    <text evidence="10">One of several proteins that assist in the late maturation steps of the functional core of the 30S ribosomal subunit. Helps release RbfA from mature subunits. May play a role in the assembly of ribosomal proteins into the subunit. Circularly permuted GTPase that catalyzes slow GTP hydrolysis, GTPase activity is stimulated by the 30S ribosomal subunit.</text>
</comment>
<reference evidence="13" key="1">
    <citation type="submission" date="2020-06" db="EMBL/GenBank/DDBJ databases">
        <title>Characterization of fructooligosaccharide metabolism and fructooligosaccharide-degrading enzymes in human commensal butyrate producers.</title>
        <authorList>
            <person name="Tanno H."/>
            <person name="Fujii T."/>
            <person name="Hirano K."/>
            <person name="Maeno S."/>
            <person name="Tonozuka T."/>
            <person name="Sakamoto M."/>
            <person name="Ohkuma M."/>
            <person name="Tochio T."/>
            <person name="Endo A."/>
        </authorList>
    </citation>
    <scope>NUCLEOTIDE SEQUENCE</scope>
    <source>
        <strain evidence="13">JCM 17466</strain>
    </source>
</reference>
<evidence type="ECO:0000256" key="8">
    <source>
        <dbReference type="ARBA" id="ARBA00022884"/>
    </source>
</evidence>
<organism evidence="13 14">
    <name type="scientific">Anaerostipes butyraticus</name>
    <dbReference type="NCBI Taxonomy" id="645466"/>
    <lineage>
        <taxon>Bacteria</taxon>
        <taxon>Bacillati</taxon>
        <taxon>Bacillota</taxon>
        <taxon>Clostridia</taxon>
        <taxon>Lachnospirales</taxon>
        <taxon>Lachnospiraceae</taxon>
        <taxon>Anaerostipes</taxon>
    </lineage>
</organism>
<protein>
    <recommendedName>
        <fullName evidence="10">Small ribosomal subunit biogenesis GTPase RsgA</fullName>
        <ecNumber evidence="10">3.6.1.-</ecNumber>
    </recommendedName>
</protein>
<keyword evidence="5 10" id="KW-0547">Nucleotide-binding</keyword>
<feature type="binding site" evidence="10">
    <location>
        <begin position="113"/>
        <end position="116"/>
    </location>
    <ligand>
        <name>GTP</name>
        <dbReference type="ChEBI" id="CHEBI:37565"/>
    </ligand>
</feature>
<dbReference type="PROSITE" id="PS50936">
    <property type="entry name" value="ENGC_GTPASE"/>
    <property type="match status" value="1"/>
</dbReference>
<comment type="caution">
    <text evidence="13">The sequence shown here is derived from an EMBL/GenBank/DDBJ whole genome shotgun (WGS) entry which is preliminary data.</text>
</comment>
<dbReference type="PANTHER" id="PTHR32120">
    <property type="entry name" value="SMALL RIBOSOMAL SUBUNIT BIOGENESIS GTPASE RSGA"/>
    <property type="match status" value="1"/>
</dbReference>